<dbReference type="EMBL" id="CAJNOL010005556">
    <property type="protein sequence ID" value="CAF1606938.1"/>
    <property type="molecule type" value="Genomic_DNA"/>
</dbReference>
<keyword evidence="1" id="KW-0812">Transmembrane</keyword>
<dbReference type="Proteomes" id="UP000663854">
    <property type="component" value="Unassembled WGS sequence"/>
</dbReference>
<dbReference type="AlphaFoldDB" id="A0A816BBK3"/>
<dbReference type="Proteomes" id="UP000663870">
    <property type="component" value="Unassembled WGS sequence"/>
</dbReference>
<protein>
    <recommendedName>
        <fullName evidence="5">Pentapeptide repeat-containing protein</fullName>
    </recommendedName>
</protein>
<gene>
    <name evidence="3" type="ORF">JXQ802_LOCUS48943</name>
    <name evidence="2" type="ORF">PYM288_LOCUS32900</name>
</gene>
<dbReference type="EMBL" id="CAJNOH010004162">
    <property type="protein sequence ID" value="CAF1361512.1"/>
    <property type="molecule type" value="Genomic_DNA"/>
</dbReference>
<evidence type="ECO:0000256" key="1">
    <source>
        <dbReference type="SAM" id="Phobius"/>
    </source>
</evidence>
<dbReference type="PANTHER" id="PTHR14136:SF17">
    <property type="entry name" value="BTB_POZ DOMAIN-CONTAINING PROTEIN KCTD9"/>
    <property type="match status" value="1"/>
</dbReference>
<dbReference type="PANTHER" id="PTHR14136">
    <property type="entry name" value="BTB_POZ DOMAIN-CONTAINING PROTEIN KCTD9"/>
    <property type="match status" value="1"/>
</dbReference>
<proteinExistence type="predicted"/>
<dbReference type="InterPro" id="IPR051082">
    <property type="entry name" value="Pentapeptide-BTB/POZ_domain"/>
</dbReference>
<evidence type="ECO:0008006" key="5">
    <source>
        <dbReference type="Google" id="ProtNLM"/>
    </source>
</evidence>
<dbReference type="Pfam" id="PF13599">
    <property type="entry name" value="Pentapeptide_4"/>
    <property type="match status" value="1"/>
</dbReference>
<sequence>MVPTTTEYKDQLSKSITTTRNVRDVCASIFIPGMIGLLTIAIAIVQLHIASQQRQQDLAIAEANRLSSLTIAKYTREQDLLIANTLQWDAVFAAYVNDISMIITNFTGSVLQGANLQLSNLHDVSFHEADLKNVNFAHTLMSDVDFSAADLRGSNITDENLQNAYSILGAILPNNTLGSNPMLLPIHHGGWNTIPYNSIGTTMIESSVAEHAANIWIQMFKQRGSSDGLVLIKINQNKVNSKTVTIKVMLE</sequence>
<dbReference type="Gene3D" id="2.160.20.80">
    <property type="entry name" value="E3 ubiquitin-protein ligase SopA"/>
    <property type="match status" value="1"/>
</dbReference>
<keyword evidence="1" id="KW-1133">Transmembrane helix</keyword>
<comment type="caution">
    <text evidence="3">The sequence shown here is derived from an EMBL/GenBank/DDBJ whole genome shotgun (WGS) entry which is preliminary data.</text>
</comment>
<evidence type="ECO:0000313" key="2">
    <source>
        <dbReference type="EMBL" id="CAF1361512.1"/>
    </source>
</evidence>
<evidence type="ECO:0000313" key="3">
    <source>
        <dbReference type="EMBL" id="CAF1606938.1"/>
    </source>
</evidence>
<name>A0A816BBK3_9BILA</name>
<feature type="transmembrane region" description="Helical" evidence="1">
    <location>
        <begin position="29"/>
        <end position="50"/>
    </location>
</feature>
<reference evidence="3" key="1">
    <citation type="submission" date="2021-02" db="EMBL/GenBank/DDBJ databases">
        <authorList>
            <person name="Nowell W R."/>
        </authorList>
    </citation>
    <scope>NUCLEOTIDE SEQUENCE</scope>
</reference>
<keyword evidence="1" id="KW-0472">Membrane</keyword>
<dbReference type="InterPro" id="IPR001646">
    <property type="entry name" value="5peptide_repeat"/>
</dbReference>
<accession>A0A816BBK3</accession>
<organism evidence="3 4">
    <name type="scientific">Rotaria sordida</name>
    <dbReference type="NCBI Taxonomy" id="392033"/>
    <lineage>
        <taxon>Eukaryota</taxon>
        <taxon>Metazoa</taxon>
        <taxon>Spiralia</taxon>
        <taxon>Gnathifera</taxon>
        <taxon>Rotifera</taxon>
        <taxon>Eurotatoria</taxon>
        <taxon>Bdelloidea</taxon>
        <taxon>Philodinida</taxon>
        <taxon>Philodinidae</taxon>
        <taxon>Rotaria</taxon>
    </lineage>
</organism>
<evidence type="ECO:0000313" key="4">
    <source>
        <dbReference type="Proteomes" id="UP000663870"/>
    </source>
</evidence>
<dbReference type="SUPFAM" id="SSF141571">
    <property type="entry name" value="Pentapeptide repeat-like"/>
    <property type="match status" value="1"/>
</dbReference>
<keyword evidence="4" id="KW-1185">Reference proteome</keyword>